<dbReference type="PANTHER" id="PTHR33143:SF76">
    <property type="entry name" value="VQ MOTIF-CONTAINING PROTEIN 8, CHLOROPLASTIC"/>
    <property type="match status" value="1"/>
</dbReference>
<gene>
    <name evidence="3" type="primary">Vigan.10G033400</name>
    <name evidence="3" type="ORF">VIGAN_10033400</name>
</gene>
<sequence length="176" mass="19418">MRTATTKLEALKGQRPSSLSINKYSHLIRKPSSSSSTSHLVLTKAITNNPIITYTESPKIIHTKPRDFMALVQRLTGISNSNEHLFHDAASSQNSGSLTSDDSNNRQDEQQHREDVGDGQSCVKEEPFSRSSMDFSDLPIFTPDSVFTYAAGSPFGFLGALLSPSGMEFMKELPEY</sequence>
<feature type="compositionally biased region" description="Basic and acidic residues" evidence="1">
    <location>
        <begin position="103"/>
        <end position="116"/>
    </location>
</feature>
<dbReference type="AlphaFoldDB" id="A0A0S3T1N3"/>
<keyword evidence="4" id="KW-1185">Reference proteome</keyword>
<evidence type="ECO:0000259" key="2">
    <source>
        <dbReference type="Pfam" id="PF05678"/>
    </source>
</evidence>
<reference evidence="3 4" key="1">
    <citation type="journal article" date="2015" name="Sci. Rep.">
        <title>The power of single molecule real-time sequencing technology in the de novo assembly of a eukaryotic genome.</title>
        <authorList>
            <person name="Sakai H."/>
            <person name="Naito K."/>
            <person name="Ogiso-Tanaka E."/>
            <person name="Takahashi Y."/>
            <person name="Iseki K."/>
            <person name="Muto C."/>
            <person name="Satou K."/>
            <person name="Teruya K."/>
            <person name="Shiroma A."/>
            <person name="Shimoji M."/>
            <person name="Hirano T."/>
            <person name="Itoh T."/>
            <person name="Kaga A."/>
            <person name="Tomooka N."/>
        </authorList>
    </citation>
    <scope>NUCLEOTIDE SEQUENCE [LARGE SCALE GENOMIC DNA]</scope>
    <source>
        <strain evidence="4">cv. Shumari</strain>
    </source>
</reference>
<dbReference type="Proteomes" id="UP000291084">
    <property type="component" value="Chromosome 10"/>
</dbReference>
<dbReference type="GO" id="GO:0005634">
    <property type="term" value="C:nucleus"/>
    <property type="evidence" value="ECO:0007669"/>
    <property type="project" value="TreeGrafter"/>
</dbReference>
<dbReference type="OrthoDB" id="1917757at2759"/>
<evidence type="ECO:0000313" key="3">
    <source>
        <dbReference type="EMBL" id="BAT98965.1"/>
    </source>
</evidence>
<feature type="compositionally biased region" description="Polar residues" evidence="1">
    <location>
        <begin position="90"/>
        <end position="102"/>
    </location>
</feature>
<feature type="region of interest" description="Disordered" evidence="1">
    <location>
        <begin position="90"/>
        <end position="128"/>
    </location>
</feature>
<accession>A0A0S3T1N3</accession>
<feature type="domain" description="VQ" evidence="2">
    <location>
        <begin position="57"/>
        <end position="79"/>
    </location>
</feature>
<organism evidence="3 4">
    <name type="scientific">Vigna angularis var. angularis</name>
    <dbReference type="NCBI Taxonomy" id="157739"/>
    <lineage>
        <taxon>Eukaryota</taxon>
        <taxon>Viridiplantae</taxon>
        <taxon>Streptophyta</taxon>
        <taxon>Embryophyta</taxon>
        <taxon>Tracheophyta</taxon>
        <taxon>Spermatophyta</taxon>
        <taxon>Magnoliopsida</taxon>
        <taxon>eudicotyledons</taxon>
        <taxon>Gunneridae</taxon>
        <taxon>Pentapetalae</taxon>
        <taxon>rosids</taxon>
        <taxon>fabids</taxon>
        <taxon>Fabales</taxon>
        <taxon>Fabaceae</taxon>
        <taxon>Papilionoideae</taxon>
        <taxon>50 kb inversion clade</taxon>
        <taxon>NPAAA clade</taxon>
        <taxon>indigoferoid/millettioid clade</taxon>
        <taxon>Phaseoleae</taxon>
        <taxon>Vigna</taxon>
    </lineage>
</organism>
<protein>
    <recommendedName>
        <fullName evidence="2">VQ domain-containing protein</fullName>
    </recommendedName>
</protein>
<dbReference type="PANTHER" id="PTHR33143">
    <property type="entry name" value="F16F4.1 PROTEIN-RELATED"/>
    <property type="match status" value="1"/>
</dbReference>
<dbReference type="Pfam" id="PF05678">
    <property type="entry name" value="VQ"/>
    <property type="match status" value="1"/>
</dbReference>
<evidence type="ECO:0000313" key="4">
    <source>
        <dbReference type="Proteomes" id="UP000291084"/>
    </source>
</evidence>
<name>A0A0S3T1N3_PHAAN</name>
<dbReference type="EMBL" id="AP015043">
    <property type="protein sequence ID" value="BAT98965.1"/>
    <property type="molecule type" value="Genomic_DNA"/>
</dbReference>
<proteinExistence type="predicted"/>
<dbReference type="InterPro" id="IPR039607">
    <property type="entry name" value="VQ_8/17/18/20/21/25"/>
</dbReference>
<dbReference type="InterPro" id="IPR008889">
    <property type="entry name" value="VQ"/>
</dbReference>
<evidence type="ECO:0000256" key="1">
    <source>
        <dbReference type="SAM" id="MobiDB-lite"/>
    </source>
</evidence>